<evidence type="ECO:0000313" key="1">
    <source>
        <dbReference type="EMBL" id="KAK0386212.1"/>
    </source>
</evidence>
<evidence type="ECO:0000313" key="2">
    <source>
        <dbReference type="Proteomes" id="UP001175261"/>
    </source>
</evidence>
<dbReference type="Proteomes" id="UP001175261">
    <property type="component" value="Unassembled WGS sequence"/>
</dbReference>
<comment type="caution">
    <text evidence="1">The sequence shown here is derived from an EMBL/GenBank/DDBJ whole genome shotgun (WGS) entry which is preliminary data.</text>
</comment>
<sequence>MRHGRSNATRSFSRQLWELTSPAGLQKTTALEPEAVTECSGAHAQPLPLGGLECFHNPLTADAGGLPSLFLDDGVTGGQGSDAAVDNALGFAFPDAAAEAMDLVNGRDHGHFPNWLGLCIGPDFQLQSFSEDTLDVASRTPEPSISSSQVLARLAHLNEGIAHQLAYMESLVLSMPPTHLTPSCVDKVGDRQVNPILRALESTSALTAIIKQIILPVQDHGPLPVTTPAVLMCVSGHIQLLQIYNSMFCHVHRFLTGLHDISSFFEDLPGFANISGLPPVKGDLYIKVVIQVAQHNIGSLERAIGLPPELCLSPHRTPAESLLTYVDSPEWYWSIMDQRCSPAEKSVRALVISLRTEIGNVLGLLTI</sequence>
<reference evidence="1" key="1">
    <citation type="submission" date="2022-10" db="EMBL/GenBank/DDBJ databases">
        <title>Determination and structural analysis of whole genome sequence of Sarocladium strictum F4-1.</title>
        <authorList>
            <person name="Hu L."/>
            <person name="Jiang Y."/>
        </authorList>
    </citation>
    <scope>NUCLEOTIDE SEQUENCE</scope>
    <source>
        <strain evidence="1">F4-1</strain>
    </source>
</reference>
<name>A0AA39GF66_SARSR</name>
<keyword evidence="2" id="KW-1185">Reference proteome</keyword>
<accession>A0AA39GF66</accession>
<dbReference type="EMBL" id="JAPDFR010000005">
    <property type="protein sequence ID" value="KAK0386212.1"/>
    <property type="molecule type" value="Genomic_DNA"/>
</dbReference>
<gene>
    <name evidence="1" type="ORF">NLU13_6049</name>
</gene>
<proteinExistence type="predicted"/>
<dbReference type="AlphaFoldDB" id="A0AA39GF66"/>
<protein>
    <submittedName>
        <fullName evidence="1">Uncharacterized protein</fullName>
    </submittedName>
</protein>
<organism evidence="1 2">
    <name type="scientific">Sarocladium strictum</name>
    <name type="common">Black bundle disease fungus</name>
    <name type="synonym">Acremonium strictum</name>
    <dbReference type="NCBI Taxonomy" id="5046"/>
    <lineage>
        <taxon>Eukaryota</taxon>
        <taxon>Fungi</taxon>
        <taxon>Dikarya</taxon>
        <taxon>Ascomycota</taxon>
        <taxon>Pezizomycotina</taxon>
        <taxon>Sordariomycetes</taxon>
        <taxon>Hypocreomycetidae</taxon>
        <taxon>Hypocreales</taxon>
        <taxon>Sarocladiaceae</taxon>
        <taxon>Sarocladium</taxon>
    </lineage>
</organism>